<dbReference type="EMBL" id="PUHW01000169">
    <property type="protein sequence ID" value="KAG0688238.1"/>
    <property type="molecule type" value="Genomic_DNA"/>
</dbReference>
<accession>A0A9P6WM40</accession>
<evidence type="ECO:0000313" key="3">
    <source>
        <dbReference type="Proteomes" id="UP000697127"/>
    </source>
</evidence>
<keyword evidence="3" id="KW-1185">Reference proteome</keyword>
<evidence type="ECO:0000313" key="2">
    <source>
        <dbReference type="EMBL" id="KAG0688238.1"/>
    </source>
</evidence>
<name>A0A9P6WM40_9ASCO</name>
<organism evidence="2 3">
    <name type="scientific">Pichia californica</name>
    <dbReference type="NCBI Taxonomy" id="460514"/>
    <lineage>
        <taxon>Eukaryota</taxon>
        <taxon>Fungi</taxon>
        <taxon>Dikarya</taxon>
        <taxon>Ascomycota</taxon>
        <taxon>Saccharomycotina</taxon>
        <taxon>Pichiomycetes</taxon>
        <taxon>Pichiales</taxon>
        <taxon>Pichiaceae</taxon>
        <taxon>Pichia</taxon>
    </lineage>
</organism>
<sequence>MALKLSFKGDKKKSKKKRSDTVKKSLEGGLNNLTSEERTFSINGTDTKISEIDLNQITTGWTVMNPIDIQRATPSIIDEEMGKLPIMITQTNNGKNVCLQKDKYMTPENDLKYKINFTEDIEHSTNQISLYENASTVDIKLNDIEPKGVHQVFILSDVSSIFKASNKFINNEEANLKIYSIKTTDGEYLTFDPTTNDLKMTKTITEDSIFTLKFEDDEGLLKCKLLVGNKEENNTLIVTKNNDAKIIPDSDDLLKDMSRFNIKIRRVDEYKTREIVKSKKDSLVSTFKTTSTIDGNVRQKAIELSKGGFKVTDYILKDMTKAHNEGHLNQWMLDFKEKNIHDRMA</sequence>
<feature type="region of interest" description="Disordered" evidence="1">
    <location>
        <begin position="1"/>
        <end position="24"/>
    </location>
</feature>
<reference evidence="2" key="1">
    <citation type="submission" date="2020-11" db="EMBL/GenBank/DDBJ databases">
        <title>Kefir isolates.</title>
        <authorList>
            <person name="Marcisauskas S."/>
            <person name="Kim Y."/>
            <person name="Blasche S."/>
        </authorList>
    </citation>
    <scope>NUCLEOTIDE SEQUENCE</scope>
    <source>
        <strain evidence="2">Olga-1</strain>
    </source>
</reference>
<dbReference type="Proteomes" id="UP000697127">
    <property type="component" value="Unassembled WGS sequence"/>
</dbReference>
<gene>
    <name evidence="2" type="ORF">C6P40_001215</name>
</gene>
<protein>
    <submittedName>
        <fullName evidence="2">Uncharacterized protein</fullName>
    </submittedName>
</protein>
<proteinExistence type="predicted"/>
<dbReference type="OrthoDB" id="5539371at2759"/>
<evidence type="ECO:0000256" key="1">
    <source>
        <dbReference type="SAM" id="MobiDB-lite"/>
    </source>
</evidence>
<comment type="caution">
    <text evidence="2">The sequence shown here is derived from an EMBL/GenBank/DDBJ whole genome shotgun (WGS) entry which is preliminary data.</text>
</comment>
<dbReference type="AlphaFoldDB" id="A0A9P6WM40"/>